<dbReference type="AlphaFoldDB" id="A0A7G2C4H4"/>
<evidence type="ECO:0000256" key="1">
    <source>
        <dbReference type="SAM" id="MobiDB-lite"/>
    </source>
</evidence>
<protein>
    <submittedName>
        <fullName evidence="2">Uncharacterized protein</fullName>
    </submittedName>
</protein>
<dbReference type="OrthoDB" id="273748at2759"/>
<proteinExistence type="predicted"/>
<reference evidence="2 3" key="1">
    <citation type="submission" date="2020-08" db="EMBL/GenBank/DDBJ databases">
        <authorList>
            <person name="Newling K."/>
            <person name="Davey J."/>
            <person name="Forrester S."/>
        </authorList>
    </citation>
    <scope>NUCLEOTIDE SEQUENCE [LARGE SCALE GENOMIC DNA]</scope>
    <source>
        <strain evidence="3">Crithidia deanei Carvalho (ATCC PRA-265)</strain>
    </source>
</reference>
<sequence>MNSPEDVPPPRHTVYDDNKIVGHLFAALRSSIPPDVRLTVIQRCSDELKFIMAVQPRVSSFSSRRRHSIRHPALSMATKYYYCRQRQIAEAEKEEQSGDGGDYSNEGLDSSYSVITATRRKSQFTSRGNSASMFSVHGRSQLFDESWGEFGMGMSNATWNFRRPSQAPVVDNYARSRLSVSAPSMVRSLTSVVRSYDDRRRSSYAGGSRRRSDIALRDRIRSRLQGIALNAADKSSSDSELIKFMPNLKRHRASNMHLVGNVLDSTEEEEYLLYQQNEDFRWDQLAFCYDQMLRTAEKHILSYVQLASQDARVNDIIRRFWDRVTVSPAAQEARHMQEMLQMENENAQFKEEEKKRDPKVTFDAGKKKKKKKRWPQT</sequence>
<dbReference type="VEuPathDB" id="TriTrypDB:ADEAN_000196600"/>
<feature type="compositionally biased region" description="Basic residues" evidence="1">
    <location>
        <begin position="366"/>
        <end position="377"/>
    </location>
</feature>
<gene>
    <name evidence="2" type="ORF">ADEAN_000196600</name>
</gene>
<organism evidence="2 3">
    <name type="scientific">Angomonas deanei</name>
    <dbReference type="NCBI Taxonomy" id="59799"/>
    <lineage>
        <taxon>Eukaryota</taxon>
        <taxon>Discoba</taxon>
        <taxon>Euglenozoa</taxon>
        <taxon>Kinetoplastea</taxon>
        <taxon>Metakinetoplastina</taxon>
        <taxon>Trypanosomatida</taxon>
        <taxon>Trypanosomatidae</taxon>
        <taxon>Strigomonadinae</taxon>
        <taxon>Angomonas</taxon>
    </lineage>
</organism>
<feature type="compositionally biased region" description="Basic and acidic residues" evidence="1">
    <location>
        <begin position="348"/>
        <end position="360"/>
    </location>
</feature>
<accession>A0A7G2C4H4</accession>
<dbReference type="Proteomes" id="UP000515908">
    <property type="component" value="Chromosome 03"/>
</dbReference>
<evidence type="ECO:0000313" key="2">
    <source>
        <dbReference type="EMBL" id="CAD2214519.1"/>
    </source>
</evidence>
<name>A0A7G2C4H4_9TRYP</name>
<evidence type="ECO:0000313" key="3">
    <source>
        <dbReference type="Proteomes" id="UP000515908"/>
    </source>
</evidence>
<feature type="region of interest" description="Disordered" evidence="1">
    <location>
        <begin position="341"/>
        <end position="377"/>
    </location>
</feature>
<dbReference type="EMBL" id="LR877147">
    <property type="protein sequence ID" value="CAD2214519.1"/>
    <property type="molecule type" value="Genomic_DNA"/>
</dbReference>
<keyword evidence="3" id="KW-1185">Reference proteome</keyword>